<dbReference type="AlphaFoldDB" id="A0A645C4Q6"/>
<evidence type="ECO:0000313" key="2">
    <source>
        <dbReference type="EMBL" id="MPM70333.1"/>
    </source>
</evidence>
<feature type="compositionally biased region" description="Polar residues" evidence="1">
    <location>
        <begin position="168"/>
        <end position="180"/>
    </location>
</feature>
<reference evidence="2" key="1">
    <citation type="submission" date="2019-08" db="EMBL/GenBank/DDBJ databases">
        <authorList>
            <person name="Kucharzyk K."/>
            <person name="Murdoch R.W."/>
            <person name="Higgins S."/>
            <person name="Loffler F."/>
        </authorList>
    </citation>
    <scope>NUCLEOTIDE SEQUENCE</scope>
</reference>
<evidence type="ECO:0000256" key="1">
    <source>
        <dbReference type="SAM" id="MobiDB-lite"/>
    </source>
</evidence>
<gene>
    <name evidence="2" type="ORF">SDC9_117288</name>
</gene>
<comment type="caution">
    <text evidence="2">The sequence shown here is derived from an EMBL/GenBank/DDBJ whole genome shotgun (WGS) entry which is preliminary data.</text>
</comment>
<dbReference type="EMBL" id="VSSQ01023416">
    <property type="protein sequence ID" value="MPM70333.1"/>
    <property type="molecule type" value="Genomic_DNA"/>
</dbReference>
<organism evidence="2">
    <name type="scientific">bioreactor metagenome</name>
    <dbReference type="NCBI Taxonomy" id="1076179"/>
    <lineage>
        <taxon>unclassified sequences</taxon>
        <taxon>metagenomes</taxon>
        <taxon>ecological metagenomes</taxon>
    </lineage>
</organism>
<feature type="region of interest" description="Disordered" evidence="1">
    <location>
        <begin position="123"/>
        <end position="204"/>
    </location>
</feature>
<accession>A0A645C4Q6</accession>
<protein>
    <submittedName>
        <fullName evidence="2">Uncharacterized protein</fullName>
    </submittedName>
</protein>
<feature type="compositionally biased region" description="Basic residues" evidence="1">
    <location>
        <begin position="131"/>
        <end position="146"/>
    </location>
</feature>
<sequence>MLLALALRARNHCGGYAGERAIGIDGTANVVVHALIEFRAFFHERNFRIGLELNAFPSHGLNAAADRAGEHGANRLALTEVNRSVGLNGLPVADELGSFFHAQHLCGNGGGSGGLIGSSDDGSCSGGLRRAGSRRQLRRLGRRAGIGKRNDLGGSNGNSSRFRRTGRGSDNGTPAAQKNGQAGKRDRKDNGSFHSSSRVKSEYIPGKGHNKILNSYDFARFHHCKNNSVKVIIYEIGQKEKSAMRNPFRFHPAHRFSSHFHIPILKNCTAAAVSRALCYIRGFILLHFWHPMKQK</sequence>
<name>A0A645C4Q6_9ZZZZ</name>
<proteinExistence type="predicted"/>